<dbReference type="InParanoid" id="A0A1E7ERT5"/>
<evidence type="ECO:0000256" key="1">
    <source>
        <dbReference type="SAM" id="MobiDB-lite"/>
    </source>
</evidence>
<organism evidence="3 4">
    <name type="scientific">Fragilariopsis cylindrus CCMP1102</name>
    <dbReference type="NCBI Taxonomy" id="635003"/>
    <lineage>
        <taxon>Eukaryota</taxon>
        <taxon>Sar</taxon>
        <taxon>Stramenopiles</taxon>
        <taxon>Ochrophyta</taxon>
        <taxon>Bacillariophyta</taxon>
        <taxon>Bacillariophyceae</taxon>
        <taxon>Bacillariophycidae</taxon>
        <taxon>Bacillariales</taxon>
        <taxon>Bacillariaceae</taxon>
        <taxon>Fragilariopsis</taxon>
    </lineage>
</organism>
<gene>
    <name evidence="3" type="ORF">FRACYDRAFT_250051</name>
</gene>
<dbReference type="Proteomes" id="UP000095751">
    <property type="component" value="Unassembled WGS sequence"/>
</dbReference>
<reference evidence="3 4" key="1">
    <citation type="submission" date="2016-09" db="EMBL/GenBank/DDBJ databases">
        <title>Extensive genetic diversity and differential bi-allelic expression allows diatom success in the polar Southern Ocean.</title>
        <authorList>
            <consortium name="DOE Joint Genome Institute"/>
            <person name="Mock T."/>
            <person name="Otillar R.P."/>
            <person name="Strauss J."/>
            <person name="Dupont C."/>
            <person name="Frickenhaus S."/>
            <person name="Maumus F."/>
            <person name="Mcmullan M."/>
            <person name="Sanges R."/>
            <person name="Schmutz J."/>
            <person name="Toseland A."/>
            <person name="Valas R."/>
            <person name="Veluchamy A."/>
            <person name="Ward B.J."/>
            <person name="Allen A."/>
            <person name="Barry K."/>
            <person name="Falciatore A."/>
            <person name="Ferrante M."/>
            <person name="Fortunato A.E."/>
            <person name="Gloeckner G."/>
            <person name="Gruber A."/>
            <person name="Hipkin R."/>
            <person name="Janech M."/>
            <person name="Kroth P."/>
            <person name="Leese F."/>
            <person name="Lindquist E."/>
            <person name="Lyon B.R."/>
            <person name="Martin J."/>
            <person name="Mayer C."/>
            <person name="Parker M."/>
            <person name="Quesneville H."/>
            <person name="Raymond J."/>
            <person name="Uhlig C."/>
            <person name="Valentin K.U."/>
            <person name="Worden A.Z."/>
            <person name="Armbrust E.V."/>
            <person name="Bowler C."/>
            <person name="Green B."/>
            <person name="Moulton V."/>
            <person name="Van Oosterhout C."/>
            <person name="Grigoriev I."/>
        </authorList>
    </citation>
    <scope>NUCLEOTIDE SEQUENCE [LARGE SCALE GENOMIC DNA]</scope>
    <source>
        <strain evidence="3 4">CCMP1102</strain>
    </source>
</reference>
<dbReference type="OrthoDB" id="51999at2759"/>
<name>A0A1E7ERT5_9STRA</name>
<dbReference type="AlphaFoldDB" id="A0A1E7ERT5"/>
<sequence length="516" mass="59297">MTAIEIREGNGSNNSTSLWTYPWRTTQQTQNYYNNSSSKSRNNTRSGSMTMIKQRSSTPNGMSIRNGILFILCLFILISFFLFRQMDENMQTYLLDLNVVDVATTVENKINKNKNLKLAVLVAGSTQRFLFDSFVEHVVKPTSNSNSNSNNSNSGSVDVDIDYFAILTLKSGPAFRQEDGYMNHLTGHDKMFQNINFNFSNTNDSVESIQKSMYDTMTNAIKDVKGTTNSGSSGNTGGTTTLRALRLLEEPIEKSAILDDVTIRERKKWNNNANNNAKDNAEYDLYAHFPMKDYRPKAMVRTKAGNKNMIRLFLALESLYDTEFLHYEKKEKSTNYYYDYVLILRDDTLWLNDFDLQAVLQSDSTADAYILSCNHRQPPMLLPEMNDHGILIKRNKANIVGKYITSLSEYPKINLNECHESVEQYMGKNNGDRGCNSEMLLKFILEKNKINVKLVDQSLLPFQRSVLIHNQEKENENDNDNDNDNDDYYCYHKFCQSIENPLQLPNNIKKCKELLF</sequence>
<feature type="compositionally biased region" description="Low complexity" evidence="1">
    <location>
        <begin position="31"/>
        <end position="46"/>
    </location>
</feature>
<evidence type="ECO:0000256" key="2">
    <source>
        <dbReference type="SAM" id="Phobius"/>
    </source>
</evidence>
<feature type="transmembrane region" description="Helical" evidence="2">
    <location>
        <begin position="63"/>
        <end position="83"/>
    </location>
</feature>
<proteinExistence type="predicted"/>
<keyword evidence="2" id="KW-0472">Membrane</keyword>
<feature type="region of interest" description="Disordered" evidence="1">
    <location>
        <begin position="31"/>
        <end position="58"/>
    </location>
</feature>
<feature type="compositionally biased region" description="Polar residues" evidence="1">
    <location>
        <begin position="47"/>
        <end position="58"/>
    </location>
</feature>
<protein>
    <submittedName>
        <fullName evidence="3">Uncharacterized protein</fullName>
    </submittedName>
</protein>
<accession>A0A1E7ERT5</accession>
<evidence type="ECO:0000313" key="3">
    <source>
        <dbReference type="EMBL" id="OEU08263.1"/>
    </source>
</evidence>
<keyword evidence="2" id="KW-1133">Transmembrane helix</keyword>
<evidence type="ECO:0000313" key="4">
    <source>
        <dbReference type="Proteomes" id="UP000095751"/>
    </source>
</evidence>
<dbReference type="KEGG" id="fcy:FRACYDRAFT_250051"/>
<keyword evidence="2" id="KW-0812">Transmembrane</keyword>
<keyword evidence="4" id="KW-1185">Reference proteome</keyword>
<dbReference type="EMBL" id="KV784381">
    <property type="protein sequence ID" value="OEU08263.1"/>
    <property type="molecule type" value="Genomic_DNA"/>
</dbReference>